<evidence type="ECO:0000259" key="2">
    <source>
        <dbReference type="Pfam" id="PF00156"/>
    </source>
</evidence>
<sequence length="251" mass="28396">MRGHRKYTLPGKLLEGIRQEIFPERCPGCNEILFAKEKEKGFCQACAGKIIYIGDGGCVKCGKALTDLTQDLCGDCGKKAHAFVQNRAVYAYDGPMKEAMYRFKYSNCRAYRRVFAKDAWRIYGDWLRNLEVDAVVPVPMYAGKERRRGYNQAEVFAGEIATLMDCRMERSLAVRTKNTAPLKNLNDQRRKKNLENAFKIRKNGVKLNKILLIDDIYTTGSTLDGVTEALLASGVRQVYCLTVCAGREKHV</sequence>
<dbReference type="Gene3D" id="3.40.50.2020">
    <property type="match status" value="1"/>
</dbReference>
<feature type="domain" description="Double zinc ribbon" evidence="3">
    <location>
        <begin position="21"/>
        <end position="76"/>
    </location>
</feature>
<organism evidence="4 5">
    <name type="scientific">Roseburia lenta</name>
    <dbReference type="NCBI Taxonomy" id="2763061"/>
    <lineage>
        <taxon>Bacteria</taxon>
        <taxon>Bacillati</taxon>
        <taxon>Bacillota</taxon>
        <taxon>Clostridia</taxon>
        <taxon>Lachnospirales</taxon>
        <taxon>Lachnospiraceae</taxon>
        <taxon>Roseburia</taxon>
    </lineage>
</organism>
<protein>
    <submittedName>
        <fullName evidence="4">ComF family protein</fullName>
    </submittedName>
</protein>
<keyword evidence="5" id="KW-1185">Reference proteome</keyword>
<reference evidence="4 5" key="1">
    <citation type="submission" date="2020-08" db="EMBL/GenBank/DDBJ databases">
        <title>Genome public.</title>
        <authorList>
            <person name="Liu C."/>
            <person name="Sun Q."/>
        </authorList>
    </citation>
    <scope>NUCLEOTIDE SEQUENCE [LARGE SCALE GENOMIC DNA]</scope>
    <source>
        <strain evidence="4 5">NSJ-9</strain>
    </source>
</reference>
<dbReference type="Pfam" id="PF18912">
    <property type="entry name" value="DZR_2"/>
    <property type="match status" value="1"/>
</dbReference>
<evidence type="ECO:0000256" key="1">
    <source>
        <dbReference type="ARBA" id="ARBA00008007"/>
    </source>
</evidence>
<comment type="similarity">
    <text evidence="1">Belongs to the ComF/GntX family.</text>
</comment>
<evidence type="ECO:0000313" key="4">
    <source>
        <dbReference type="EMBL" id="MBC5686631.1"/>
    </source>
</evidence>
<feature type="domain" description="Phosphoribosyltransferase" evidence="2">
    <location>
        <begin position="153"/>
        <end position="249"/>
    </location>
</feature>
<dbReference type="RefSeq" id="WP_186854401.1">
    <property type="nucleotide sequence ID" value="NZ_JACOPG010000003.1"/>
</dbReference>
<dbReference type="PANTHER" id="PTHR47505:SF1">
    <property type="entry name" value="DNA UTILIZATION PROTEIN YHGH"/>
    <property type="match status" value="1"/>
</dbReference>
<dbReference type="InterPro" id="IPR029057">
    <property type="entry name" value="PRTase-like"/>
</dbReference>
<dbReference type="Pfam" id="PF00156">
    <property type="entry name" value="Pribosyltran"/>
    <property type="match status" value="1"/>
</dbReference>
<dbReference type="InterPro" id="IPR000836">
    <property type="entry name" value="PRTase_dom"/>
</dbReference>
<proteinExistence type="inferred from homology"/>
<dbReference type="SUPFAM" id="SSF53271">
    <property type="entry name" value="PRTase-like"/>
    <property type="match status" value="1"/>
</dbReference>
<dbReference type="InterPro" id="IPR051910">
    <property type="entry name" value="ComF/GntX_DNA_util-trans"/>
</dbReference>
<dbReference type="PANTHER" id="PTHR47505">
    <property type="entry name" value="DNA UTILIZATION PROTEIN YHGH"/>
    <property type="match status" value="1"/>
</dbReference>
<dbReference type="InterPro" id="IPR044005">
    <property type="entry name" value="DZR_2"/>
</dbReference>
<comment type="caution">
    <text evidence="4">The sequence shown here is derived from an EMBL/GenBank/DDBJ whole genome shotgun (WGS) entry which is preliminary data.</text>
</comment>
<gene>
    <name evidence="4" type="ORF">H8R94_08485</name>
</gene>
<name>A0ABR7GHM1_9FIRM</name>
<accession>A0ABR7GHM1</accession>
<dbReference type="Proteomes" id="UP000643810">
    <property type="component" value="Unassembled WGS sequence"/>
</dbReference>
<dbReference type="EMBL" id="JACOPG010000003">
    <property type="protein sequence ID" value="MBC5686631.1"/>
    <property type="molecule type" value="Genomic_DNA"/>
</dbReference>
<evidence type="ECO:0000313" key="5">
    <source>
        <dbReference type="Proteomes" id="UP000643810"/>
    </source>
</evidence>
<evidence type="ECO:0000259" key="3">
    <source>
        <dbReference type="Pfam" id="PF18912"/>
    </source>
</evidence>
<dbReference type="CDD" id="cd06223">
    <property type="entry name" value="PRTases_typeI"/>
    <property type="match status" value="1"/>
</dbReference>